<dbReference type="PANTHER" id="PTHR33835">
    <property type="entry name" value="YALI0C07656P"/>
    <property type="match status" value="1"/>
</dbReference>
<evidence type="ECO:0000313" key="1">
    <source>
        <dbReference type="EMBL" id="TPX73087.1"/>
    </source>
</evidence>
<accession>A0A507FBX4</accession>
<dbReference type="OrthoDB" id="421671at2759"/>
<gene>
    <name evidence="1" type="ORF">CcCBS67573_g05638</name>
</gene>
<dbReference type="EMBL" id="QEAP01000209">
    <property type="protein sequence ID" value="TPX73087.1"/>
    <property type="molecule type" value="Genomic_DNA"/>
</dbReference>
<proteinExistence type="predicted"/>
<name>A0A507FBX4_9FUNG</name>
<sequence>MPEAPKTKIVEVGSGCFNLRAPFKVLAGLVDVGTHMTFARLTSGTFVALSTVALDEQAKAEVDALTNNGQLLEAVIATNPFHTLAFEAFYAQFPDAKYYGTPRHIRNIPVIPWSGSIADVAVQSFWKEEGLELEVTAGCEFDAPMPESYNHFSGVVAFHRETFCLTCGGAKDDCFSASPKKQCRFTTPANTPKQYNEIAFHVSLYGPALYKTPDAPKQLYDWLKKIISLWPIENIATAHGGVQMGGAKRSFVEGVSKLRRFLSETAEKRGGSIR</sequence>
<reference evidence="1 2" key="1">
    <citation type="journal article" date="2019" name="Sci. Rep.">
        <title>Comparative genomics of chytrid fungi reveal insights into the obligate biotrophic and pathogenic lifestyle of Synchytrium endobioticum.</title>
        <authorList>
            <person name="van de Vossenberg B.T.L.H."/>
            <person name="Warris S."/>
            <person name="Nguyen H.D.T."/>
            <person name="van Gent-Pelzer M.P.E."/>
            <person name="Joly D.L."/>
            <person name="van de Geest H.C."/>
            <person name="Bonants P.J.M."/>
            <person name="Smith D.S."/>
            <person name="Levesque C.A."/>
            <person name="van der Lee T.A.J."/>
        </authorList>
    </citation>
    <scope>NUCLEOTIDE SEQUENCE [LARGE SCALE GENOMIC DNA]</scope>
    <source>
        <strain evidence="1 2">CBS 675.73</strain>
    </source>
</reference>
<protein>
    <recommendedName>
        <fullName evidence="3">DUF4336 domain-containing protein</fullName>
    </recommendedName>
</protein>
<dbReference type="PANTHER" id="PTHR33835:SF1">
    <property type="entry name" value="METALLO-BETA-LACTAMASE DOMAIN-CONTAINING PROTEIN"/>
    <property type="match status" value="1"/>
</dbReference>
<evidence type="ECO:0008006" key="3">
    <source>
        <dbReference type="Google" id="ProtNLM"/>
    </source>
</evidence>
<organism evidence="1 2">
    <name type="scientific">Chytriomyces confervae</name>
    <dbReference type="NCBI Taxonomy" id="246404"/>
    <lineage>
        <taxon>Eukaryota</taxon>
        <taxon>Fungi</taxon>
        <taxon>Fungi incertae sedis</taxon>
        <taxon>Chytridiomycota</taxon>
        <taxon>Chytridiomycota incertae sedis</taxon>
        <taxon>Chytridiomycetes</taxon>
        <taxon>Chytridiales</taxon>
        <taxon>Chytriomycetaceae</taxon>
        <taxon>Chytriomyces</taxon>
    </lineage>
</organism>
<dbReference type="AlphaFoldDB" id="A0A507FBX4"/>
<evidence type="ECO:0000313" key="2">
    <source>
        <dbReference type="Proteomes" id="UP000320333"/>
    </source>
</evidence>
<dbReference type="InterPro" id="IPR025638">
    <property type="entry name" value="DUF4336"/>
</dbReference>
<keyword evidence="2" id="KW-1185">Reference proteome</keyword>
<comment type="caution">
    <text evidence="1">The sequence shown here is derived from an EMBL/GenBank/DDBJ whole genome shotgun (WGS) entry which is preliminary data.</text>
</comment>
<dbReference type="Proteomes" id="UP000320333">
    <property type="component" value="Unassembled WGS sequence"/>
</dbReference>